<dbReference type="EMBL" id="MTYH01000103">
    <property type="protein sequence ID" value="PNP38622.1"/>
    <property type="molecule type" value="Genomic_DNA"/>
</dbReference>
<dbReference type="InterPro" id="IPR051589">
    <property type="entry name" value="Sialate-O-sulfotransferase"/>
</dbReference>
<accession>A0A2K0SZC4</accession>
<name>A0A2K0SZC4_9HYPO</name>
<protein>
    <recommendedName>
        <fullName evidence="4">WSC domain-containing protein</fullName>
    </recommendedName>
</protein>
<gene>
    <name evidence="5" type="ORF">TGAMA5MH_09493</name>
</gene>
<comment type="caution">
    <text evidence="5">The sequence shown here is derived from an EMBL/GenBank/DDBJ whole genome shotgun (WGS) entry which is preliminary data.</text>
</comment>
<evidence type="ECO:0000313" key="6">
    <source>
        <dbReference type="Proteomes" id="UP000236546"/>
    </source>
</evidence>
<proteinExistence type="predicted"/>
<dbReference type="AlphaFoldDB" id="A0A2K0SZC4"/>
<sequence length="661" mass="69322">MSFSRSLVAAVATLSLVTSTHAWNVELPPCLDKFQPFVYSGCFQDGGPGNPNALIFRSTLPSNNMTVEECVSECKGNGFRYAGLEYYGVCFCGGTVDGPQLDESQCSFPCNGNKSETCGGNNILSVWQDPTFPTKQVTIGDYKAAGCYSDNSQQGRALSWSANVDSSTFTTESCLAACEAEGFPLAGTEYGSECWCGNVLANSTVKVDDSQCNFACKGNSSETCGGRGLLDLYIATDLESLEPCGWVPPSSSSITSLVSTTTLPPSSTSTTSDSTTSLPPTSTSTTSSDSTTSLPPTSTSTSSSDSTTSLPPTSTSTISSVSTTSLPPPPPTSTTDDCETTSTSSTSSTSSTTSTSTTSPPPPPTTTTTTSKSTSTRTTSSLCTATVTTPPSCEYKCGDWCFPPLPDWNNQKDCLKAYATCAAGVASCFSQAGFPGALQCFNFGLWCSGIAQYCSSTCVLGKCSKGDCWNHNPGQGGSPPKTTTTVTPCSATTTTKPPATSTTPTQCPPPPTNICTQPSNSKYGYGPGNPVGGISLPLVSCNDIYSDWRTNPFKLYINQNSQKCPSYPPSGCGNACSDACKEQYTQCTNVYQQGCQQGSSGRFKRGEAAKRLLGISQFTAKWGFGDNTPSNAAKKCQAQYQDCLAVNKNVNPKQQCKTWGW</sequence>
<dbReference type="InterPro" id="IPR002889">
    <property type="entry name" value="WSC_carb-bd"/>
</dbReference>
<evidence type="ECO:0000256" key="3">
    <source>
        <dbReference type="SAM" id="SignalP"/>
    </source>
</evidence>
<feature type="chain" id="PRO_5014365467" description="WSC domain-containing protein" evidence="3">
    <location>
        <begin position="23"/>
        <end position="661"/>
    </location>
</feature>
<evidence type="ECO:0000256" key="1">
    <source>
        <dbReference type="ARBA" id="ARBA00022737"/>
    </source>
</evidence>
<dbReference type="Pfam" id="PF01822">
    <property type="entry name" value="WSC"/>
    <property type="match status" value="2"/>
</dbReference>
<dbReference type="SMART" id="SM00321">
    <property type="entry name" value="WSC"/>
    <property type="match status" value="2"/>
</dbReference>
<keyword evidence="1" id="KW-0677">Repeat</keyword>
<feature type="compositionally biased region" description="Low complexity" evidence="2">
    <location>
        <begin position="479"/>
        <end position="505"/>
    </location>
</feature>
<dbReference type="Proteomes" id="UP000236546">
    <property type="component" value="Unassembled WGS sequence"/>
</dbReference>
<feature type="signal peptide" evidence="3">
    <location>
        <begin position="1"/>
        <end position="22"/>
    </location>
</feature>
<reference evidence="5 6" key="1">
    <citation type="submission" date="2017-02" db="EMBL/GenBank/DDBJ databases">
        <title>Genomes of Trichoderma spp. with biocontrol activity.</title>
        <authorList>
            <person name="Gardiner D."/>
            <person name="Kazan K."/>
            <person name="Vos C."/>
            <person name="Harvey P."/>
        </authorList>
    </citation>
    <scope>NUCLEOTIDE SEQUENCE [LARGE SCALE GENOMIC DNA]</scope>
    <source>
        <strain evidence="5 6">A5MH</strain>
    </source>
</reference>
<feature type="compositionally biased region" description="Low complexity" evidence="2">
    <location>
        <begin position="366"/>
        <end position="376"/>
    </location>
</feature>
<evidence type="ECO:0000256" key="2">
    <source>
        <dbReference type="SAM" id="MobiDB-lite"/>
    </source>
</evidence>
<dbReference type="PROSITE" id="PS51212">
    <property type="entry name" value="WSC"/>
    <property type="match status" value="2"/>
</dbReference>
<feature type="region of interest" description="Disordered" evidence="2">
    <location>
        <begin position="477"/>
        <end position="512"/>
    </location>
</feature>
<evidence type="ECO:0000313" key="5">
    <source>
        <dbReference type="EMBL" id="PNP38622.1"/>
    </source>
</evidence>
<evidence type="ECO:0000259" key="4">
    <source>
        <dbReference type="PROSITE" id="PS51212"/>
    </source>
</evidence>
<dbReference type="PANTHER" id="PTHR45964:SF5">
    <property type="entry name" value="WSCD FAMILY MEMBER CG9164"/>
    <property type="match status" value="1"/>
</dbReference>
<feature type="compositionally biased region" description="Low complexity" evidence="2">
    <location>
        <begin position="255"/>
        <end position="325"/>
    </location>
</feature>
<feature type="domain" description="WSC" evidence="4">
    <location>
        <begin position="36"/>
        <end position="130"/>
    </location>
</feature>
<feature type="compositionally biased region" description="Low complexity" evidence="2">
    <location>
        <begin position="340"/>
        <end position="358"/>
    </location>
</feature>
<keyword evidence="3" id="KW-0732">Signal</keyword>
<feature type="region of interest" description="Disordered" evidence="2">
    <location>
        <begin position="255"/>
        <end position="376"/>
    </location>
</feature>
<dbReference type="OrthoDB" id="2019572at2759"/>
<dbReference type="PANTHER" id="PTHR45964">
    <property type="entry name" value="WSCD FAMILY MEMBER CG9164"/>
    <property type="match status" value="1"/>
</dbReference>
<organism evidence="5 6">
    <name type="scientific">Trichoderma gamsii</name>
    <dbReference type="NCBI Taxonomy" id="398673"/>
    <lineage>
        <taxon>Eukaryota</taxon>
        <taxon>Fungi</taxon>
        <taxon>Dikarya</taxon>
        <taxon>Ascomycota</taxon>
        <taxon>Pezizomycotina</taxon>
        <taxon>Sordariomycetes</taxon>
        <taxon>Hypocreomycetidae</taxon>
        <taxon>Hypocreales</taxon>
        <taxon>Hypocreaceae</taxon>
        <taxon>Trichoderma</taxon>
    </lineage>
</organism>
<feature type="domain" description="WSC" evidence="4">
    <location>
        <begin position="141"/>
        <end position="236"/>
    </location>
</feature>